<gene>
    <name evidence="7" type="ORF">DQ384_02635</name>
</gene>
<dbReference type="InterPro" id="IPR014746">
    <property type="entry name" value="Gln_synth/guanido_kin_cat_dom"/>
</dbReference>
<dbReference type="InterPro" id="IPR006336">
    <property type="entry name" value="GCS2"/>
</dbReference>
<evidence type="ECO:0000256" key="6">
    <source>
        <dbReference type="SAM" id="MobiDB-lite"/>
    </source>
</evidence>
<dbReference type="Pfam" id="PF04107">
    <property type="entry name" value="GCS2"/>
    <property type="match status" value="1"/>
</dbReference>
<keyword evidence="8" id="KW-1185">Reference proteome</keyword>
<keyword evidence="2 5" id="KW-0547">Nucleotide-binding</keyword>
<feature type="region of interest" description="Disordered" evidence="6">
    <location>
        <begin position="1"/>
        <end position="24"/>
    </location>
</feature>
<dbReference type="Proteomes" id="UP000253094">
    <property type="component" value="Unassembled WGS sequence"/>
</dbReference>
<proteinExistence type="inferred from homology"/>
<evidence type="ECO:0000256" key="3">
    <source>
        <dbReference type="ARBA" id="ARBA00022840"/>
    </source>
</evidence>
<dbReference type="SUPFAM" id="SSF55931">
    <property type="entry name" value="Glutamine synthetase/guanido kinase"/>
    <property type="match status" value="1"/>
</dbReference>
<dbReference type="AlphaFoldDB" id="A0A367FTS4"/>
<dbReference type="EC" id="6.3.2.2" evidence="5"/>
<keyword evidence="1 5" id="KW-0436">Ligase</keyword>
<evidence type="ECO:0000256" key="1">
    <source>
        <dbReference type="ARBA" id="ARBA00022598"/>
    </source>
</evidence>
<dbReference type="PANTHER" id="PTHR36510:SF1">
    <property type="entry name" value="GLUTAMATE--CYSTEINE LIGASE 2-RELATED"/>
    <property type="match status" value="1"/>
</dbReference>
<comment type="similarity">
    <text evidence="5">Belongs to the glutamate--cysteine ligase type 2 family. YbdK subfamily.</text>
</comment>
<dbReference type="NCBIfam" id="TIGR02050">
    <property type="entry name" value="gshA_cyan_rel"/>
    <property type="match status" value="1"/>
</dbReference>
<evidence type="ECO:0000313" key="8">
    <source>
        <dbReference type="Proteomes" id="UP000253094"/>
    </source>
</evidence>
<reference evidence="7 8" key="1">
    <citation type="submission" date="2018-06" db="EMBL/GenBank/DDBJ databases">
        <title>Sphaerisporangium craniellae sp. nov., isolated from a marine sponge in the South China Sea.</title>
        <authorList>
            <person name="Li L."/>
        </authorList>
    </citation>
    <scope>NUCLEOTIDE SEQUENCE [LARGE SCALE GENOMIC DNA]</scope>
    <source>
        <strain evidence="7 8">CCTCC AA 208026</strain>
    </source>
</reference>
<protein>
    <recommendedName>
        <fullName evidence="5">Putative glutamate--cysteine ligase 2</fullName>
        <ecNumber evidence="5">6.3.2.2</ecNumber>
    </recommendedName>
    <alternativeName>
        <fullName evidence="5">Gamma-glutamylcysteine synthetase 2</fullName>
        <shortName evidence="5">GCS 2</shortName>
        <shortName evidence="5">Gamma-GCS 2</shortName>
    </alternativeName>
</protein>
<comment type="function">
    <text evidence="5">ATP-dependent carboxylate-amine ligase which exhibits weak glutamate--cysteine ligase activity.</text>
</comment>
<dbReference type="HAMAP" id="MF_01609">
    <property type="entry name" value="Glu_cys_ligase_2"/>
    <property type="match status" value="1"/>
</dbReference>
<evidence type="ECO:0000313" key="7">
    <source>
        <dbReference type="EMBL" id="RCG33329.1"/>
    </source>
</evidence>
<comment type="caution">
    <text evidence="7">The sequence shown here is derived from an EMBL/GenBank/DDBJ whole genome shotgun (WGS) entry which is preliminary data.</text>
</comment>
<dbReference type="InterPro" id="IPR011793">
    <property type="entry name" value="YbdK"/>
</dbReference>
<organism evidence="7 8">
    <name type="scientific">Sphaerisporangium album</name>
    <dbReference type="NCBI Taxonomy" id="509200"/>
    <lineage>
        <taxon>Bacteria</taxon>
        <taxon>Bacillati</taxon>
        <taxon>Actinomycetota</taxon>
        <taxon>Actinomycetes</taxon>
        <taxon>Streptosporangiales</taxon>
        <taxon>Streptosporangiaceae</taxon>
        <taxon>Sphaerisporangium</taxon>
    </lineage>
</organism>
<evidence type="ECO:0000256" key="2">
    <source>
        <dbReference type="ARBA" id="ARBA00022741"/>
    </source>
</evidence>
<dbReference type="InterPro" id="IPR050141">
    <property type="entry name" value="GCL_type2/YbdK_subfam"/>
</dbReference>
<dbReference type="PANTHER" id="PTHR36510">
    <property type="entry name" value="GLUTAMATE--CYSTEINE LIGASE 2-RELATED"/>
    <property type="match status" value="1"/>
</dbReference>
<dbReference type="NCBIfam" id="NF010041">
    <property type="entry name" value="PRK13517.1-1"/>
    <property type="match status" value="1"/>
</dbReference>
<comment type="catalytic activity">
    <reaction evidence="4 5">
        <text>L-cysteine + L-glutamate + ATP = gamma-L-glutamyl-L-cysteine + ADP + phosphate + H(+)</text>
        <dbReference type="Rhea" id="RHEA:13285"/>
        <dbReference type="ChEBI" id="CHEBI:15378"/>
        <dbReference type="ChEBI" id="CHEBI:29985"/>
        <dbReference type="ChEBI" id="CHEBI:30616"/>
        <dbReference type="ChEBI" id="CHEBI:35235"/>
        <dbReference type="ChEBI" id="CHEBI:43474"/>
        <dbReference type="ChEBI" id="CHEBI:58173"/>
        <dbReference type="ChEBI" id="CHEBI:456216"/>
        <dbReference type="EC" id="6.3.2.2"/>
    </reaction>
</comment>
<keyword evidence="3 5" id="KW-0067">ATP-binding</keyword>
<accession>A0A367FTS4</accession>
<evidence type="ECO:0000256" key="5">
    <source>
        <dbReference type="HAMAP-Rule" id="MF_01609"/>
    </source>
</evidence>
<dbReference type="Gene3D" id="3.30.590.20">
    <property type="match status" value="1"/>
</dbReference>
<sequence>MPGRRPPESLFSTNPLWKPSSKHGEKAAFSLCPSLIDVAGTRAPGRAPTARPGPGTSGRARPAAWNGHRRPGGAGLDWRSMDEESEDPPVQRFPAASTGHAPPVRAEPGESLRPAGRDGWTLGVEEEFLLAGPGDGGPVLANARVMAGLVGPDGSQAPGAEFKIELLASMMESVSPVCTTLAELRTLLRSSRARLARAAARAGVRVVATGTPVGRPRAPRDVSDKKRYREMRDLYGLLVTQQETCGCHVHVGVADREMAVEVVNRLRPWLPTLLALSANSPFCEGADTGYESWRTVALSRWPATDIPPRFASAAHYDQVTGMLHRSGALVATAHPYWLARPSARFPTVELRAADVAATVDEAVLQAALSRALVRTACAEIAGGGDAPPAEDEDQILRAALWSAARYGLNGTGVHPRTGEQVPARAILEEMLARIRPALREVGDEPEVDRLLADLDRTGTGAERQRTLIGTGDVAAGAARVADAFALESGDA</sequence>
<dbReference type="GO" id="GO:0042398">
    <property type="term" value="P:modified amino acid biosynthetic process"/>
    <property type="evidence" value="ECO:0007669"/>
    <property type="project" value="InterPro"/>
</dbReference>
<dbReference type="OrthoDB" id="9803842at2"/>
<dbReference type="GO" id="GO:0005524">
    <property type="term" value="F:ATP binding"/>
    <property type="evidence" value="ECO:0007669"/>
    <property type="project" value="UniProtKB-KW"/>
</dbReference>
<name>A0A367FTS4_9ACTN</name>
<feature type="region of interest" description="Disordered" evidence="6">
    <location>
        <begin position="40"/>
        <end position="113"/>
    </location>
</feature>
<dbReference type="GO" id="GO:0004357">
    <property type="term" value="F:glutamate-cysteine ligase activity"/>
    <property type="evidence" value="ECO:0007669"/>
    <property type="project" value="UniProtKB-EC"/>
</dbReference>
<evidence type="ECO:0000256" key="4">
    <source>
        <dbReference type="ARBA" id="ARBA00048819"/>
    </source>
</evidence>
<feature type="compositionally biased region" description="Low complexity" evidence="6">
    <location>
        <begin position="40"/>
        <end position="54"/>
    </location>
</feature>
<dbReference type="EMBL" id="QOIL01000001">
    <property type="protein sequence ID" value="RCG33329.1"/>
    <property type="molecule type" value="Genomic_DNA"/>
</dbReference>